<keyword evidence="4" id="KW-1185">Reference proteome</keyword>
<dbReference type="AlphaFoldDB" id="A0A9D4ES57"/>
<proteinExistence type="predicted"/>
<accession>A0A9D4ES57</accession>
<dbReference type="GO" id="GO:0008270">
    <property type="term" value="F:zinc ion binding"/>
    <property type="evidence" value="ECO:0007669"/>
    <property type="project" value="UniProtKB-KW"/>
</dbReference>
<sequence length="241" mass="27533">MSDALKEAINIIDLADCMDAKDEQVYVIDCPYQVTKCTGCFELFETIKSLCNHISKRHKDNFTIFKCKICGKRNCSTKGIAIHHVICRKGKEPCQTKAKPLVTEDTQRTVEITMYTDPEEPENMQTMAVHHDPNTGLSNVTEKDTDSAHAITHACSECARTFSTAMGLCVHISPKHPNFCDEKRKTPRRQMLKGKGKKGQTKDWIKSHLSQVKRVSGQKHKLQNCWNWRKNTKMYETSTRL</sequence>
<comment type="caution">
    <text evidence="3">The sequence shown here is derived from an EMBL/GenBank/DDBJ whole genome shotgun (WGS) entry which is preliminary data.</text>
</comment>
<evidence type="ECO:0000313" key="3">
    <source>
        <dbReference type="EMBL" id="KAH3784816.1"/>
    </source>
</evidence>
<dbReference type="PROSITE" id="PS50157">
    <property type="entry name" value="ZINC_FINGER_C2H2_2"/>
    <property type="match status" value="1"/>
</dbReference>
<evidence type="ECO:0000256" key="1">
    <source>
        <dbReference type="PROSITE-ProRule" id="PRU00042"/>
    </source>
</evidence>
<evidence type="ECO:0000313" key="4">
    <source>
        <dbReference type="Proteomes" id="UP000828390"/>
    </source>
</evidence>
<keyword evidence="1" id="KW-0479">Metal-binding</keyword>
<dbReference type="Proteomes" id="UP000828390">
    <property type="component" value="Unassembled WGS sequence"/>
</dbReference>
<keyword evidence="1" id="KW-0863">Zinc-finger</keyword>
<reference evidence="3" key="1">
    <citation type="journal article" date="2019" name="bioRxiv">
        <title>The Genome of the Zebra Mussel, Dreissena polymorpha: A Resource for Invasive Species Research.</title>
        <authorList>
            <person name="McCartney M.A."/>
            <person name="Auch B."/>
            <person name="Kono T."/>
            <person name="Mallez S."/>
            <person name="Zhang Y."/>
            <person name="Obille A."/>
            <person name="Becker A."/>
            <person name="Abrahante J.E."/>
            <person name="Garbe J."/>
            <person name="Badalamenti J.P."/>
            <person name="Herman A."/>
            <person name="Mangelson H."/>
            <person name="Liachko I."/>
            <person name="Sullivan S."/>
            <person name="Sone E.D."/>
            <person name="Koren S."/>
            <person name="Silverstein K.A.T."/>
            <person name="Beckman K.B."/>
            <person name="Gohl D.M."/>
        </authorList>
    </citation>
    <scope>NUCLEOTIDE SEQUENCE</scope>
    <source>
        <strain evidence="3">Duluth1</strain>
        <tissue evidence="3">Whole animal</tissue>
    </source>
</reference>
<dbReference type="PROSITE" id="PS00028">
    <property type="entry name" value="ZINC_FINGER_C2H2_1"/>
    <property type="match status" value="2"/>
</dbReference>
<protein>
    <recommendedName>
        <fullName evidence="2">C2H2-type domain-containing protein</fullName>
    </recommendedName>
</protein>
<dbReference type="InterPro" id="IPR013087">
    <property type="entry name" value="Znf_C2H2_type"/>
</dbReference>
<reference evidence="3" key="2">
    <citation type="submission" date="2020-11" db="EMBL/GenBank/DDBJ databases">
        <authorList>
            <person name="McCartney M.A."/>
            <person name="Auch B."/>
            <person name="Kono T."/>
            <person name="Mallez S."/>
            <person name="Becker A."/>
            <person name="Gohl D.M."/>
            <person name="Silverstein K.A.T."/>
            <person name="Koren S."/>
            <person name="Bechman K.B."/>
            <person name="Herman A."/>
            <person name="Abrahante J.E."/>
            <person name="Garbe J."/>
        </authorList>
    </citation>
    <scope>NUCLEOTIDE SEQUENCE</scope>
    <source>
        <strain evidence="3">Duluth1</strain>
        <tissue evidence="3">Whole animal</tissue>
    </source>
</reference>
<organism evidence="3 4">
    <name type="scientific">Dreissena polymorpha</name>
    <name type="common">Zebra mussel</name>
    <name type="synonym">Mytilus polymorpha</name>
    <dbReference type="NCBI Taxonomy" id="45954"/>
    <lineage>
        <taxon>Eukaryota</taxon>
        <taxon>Metazoa</taxon>
        <taxon>Spiralia</taxon>
        <taxon>Lophotrochozoa</taxon>
        <taxon>Mollusca</taxon>
        <taxon>Bivalvia</taxon>
        <taxon>Autobranchia</taxon>
        <taxon>Heteroconchia</taxon>
        <taxon>Euheterodonta</taxon>
        <taxon>Imparidentia</taxon>
        <taxon>Neoheterodontei</taxon>
        <taxon>Myida</taxon>
        <taxon>Dreissenoidea</taxon>
        <taxon>Dreissenidae</taxon>
        <taxon>Dreissena</taxon>
    </lineage>
</organism>
<dbReference type="EMBL" id="JAIWYP010000008">
    <property type="protein sequence ID" value="KAH3784816.1"/>
    <property type="molecule type" value="Genomic_DNA"/>
</dbReference>
<keyword evidence="1" id="KW-0862">Zinc</keyword>
<dbReference type="SMART" id="SM00355">
    <property type="entry name" value="ZnF_C2H2"/>
    <property type="match status" value="3"/>
</dbReference>
<gene>
    <name evidence="3" type="ORF">DPMN_162887</name>
</gene>
<feature type="domain" description="C2H2-type" evidence="2">
    <location>
        <begin position="153"/>
        <end position="176"/>
    </location>
</feature>
<name>A0A9D4ES57_DREPO</name>
<evidence type="ECO:0000259" key="2">
    <source>
        <dbReference type="PROSITE" id="PS50157"/>
    </source>
</evidence>